<dbReference type="SUPFAM" id="SSF50324">
    <property type="entry name" value="Inorganic pyrophosphatase"/>
    <property type="match status" value="1"/>
</dbReference>
<keyword evidence="6" id="KW-0460">Magnesium</keyword>
<keyword evidence="9" id="KW-1185">Reference proteome</keyword>
<dbReference type="InterPro" id="IPR036649">
    <property type="entry name" value="Pyrophosphatase_sf"/>
</dbReference>
<evidence type="ECO:0000256" key="6">
    <source>
        <dbReference type="ARBA" id="ARBA00022842"/>
    </source>
</evidence>
<dbReference type="GO" id="GO:0004427">
    <property type="term" value="F:inorganic diphosphate phosphatase activity"/>
    <property type="evidence" value="ECO:0007669"/>
    <property type="project" value="UniProtKB-EC"/>
</dbReference>
<evidence type="ECO:0000313" key="9">
    <source>
        <dbReference type="Proteomes" id="UP000000267"/>
    </source>
</evidence>
<dbReference type="STRING" id="436907.A7TRB9"/>
<dbReference type="GO" id="GO:0009060">
    <property type="term" value="P:aerobic respiration"/>
    <property type="evidence" value="ECO:0007669"/>
    <property type="project" value="EnsemblFungi"/>
</dbReference>
<dbReference type="FunCoup" id="A7TRB9">
    <property type="interactions" value="288"/>
</dbReference>
<dbReference type="KEGG" id="vpo:Kpol_1069p9"/>
<evidence type="ECO:0000313" key="8">
    <source>
        <dbReference type="EMBL" id="EDO15187.1"/>
    </source>
</evidence>
<dbReference type="PROSITE" id="PS00387">
    <property type="entry name" value="PPASE"/>
    <property type="match status" value="1"/>
</dbReference>
<dbReference type="GeneID" id="5543251"/>
<dbReference type="AlphaFoldDB" id="A7TRB9"/>
<dbReference type="CDD" id="cd00412">
    <property type="entry name" value="pyrophosphatase"/>
    <property type="match status" value="1"/>
</dbReference>
<dbReference type="Gene3D" id="3.90.80.10">
    <property type="entry name" value="Inorganic pyrophosphatase"/>
    <property type="match status" value="1"/>
</dbReference>
<keyword evidence="4" id="KW-0479">Metal-binding</keyword>
<evidence type="ECO:0000256" key="3">
    <source>
        <dbReference type="ARBA" id="ARBA00012146"/>
    </source>
</evidence>
<dbReference type="Proteomes" id="UP000000267">
    <property type="component" value="Unassembled WGS sequence"/>
</dbReference>
<dbReference type="GO" id="GO:0005739">
    <property type="term" value="C:mitochondrion"/>
    <property type="evidence" value="ECO:0007669"/>
    <property type="project" value="EnsemblFungi"/>
</dbReference>
<dbReference type="PANTHER" id="PTHR10286">
    <property type="entry name" value="INORGANIC PYROPHOSPHATASE"/>
    <property type="match status" value="1"/>
</dbReference>
<reference evidence="8 9" key="1">
    <citation type="journal article" date="2007" name="Proc. Natl. Acad. Sci. U.S.A.">
        <title>Independent sorting-out of thousands of duplicated gene pairs in two yeast species descended from a whole-genome duplication.</title>
        <authorList>
            <person name="Scannell D.R."/>
            <person name="Frank A.C."/>
            <person name="Conant G.C."/>
            <person name="Byrne K.P."/>
            <person name="Woolfit M."/>
            <person name="Wolfe K.H."/>
        </authorList>
    </citation>
    <scope>NUCLEOTIDE SEQUENCE [LARGE SCALE GENOMIC DNA]</scope>
    <source>
        <strain evidence="9">ATCC 22028 / DSM 70294 / BCRC 21397 / CBS 2163 / NBRC 10782 / NRRL Y-8283 / UCD 57-17</strain>
    </source>
</reference>
<gene>
    <name evidence="8" type="ORF">Kpol_1069p9</name>
</gene>
<keyword evidence="5" id="KW-0378">Hydrolase</keyword>
<dbReference type="RefSeq" id="XP_001643045.1">
    <property type="nucleotide sequence ID" value="XM_001642995.1"/>
</dbReference>
<dbReference type="HOGENOM" id="CLU_040684_0_1_1"/>
<comment type="similarity">
    <text evidence="2">Belongs to the PPase family.</text>
</comment>
<dbReference type="InterPro" id="IPR008162">
    <property type="entry name" value="Pyrophosphatase"/>
</dbReference>
<dbReference type="FunFam" id="3.90.80.10:FF:000007">
    <property type="entry name" value="Inorganic pyrophosphatase, mitochondrial"/>
    <property type="match status" value="1"/>
</dbReference>
<accession>A7TRB9</accession>
<dbReference type="InParanoid" id="A7TRB9"/>
<evidence type="ECO:0000256" key="5">
    <source>
        <dbReference type="ARBA" id="ARBA00022801"/>
    </source>
</evidence>
<dbReference type="PhylomeDB" id="A7TRB9"/>
<dbReference type="eggNOG" id="KOG1626">
    <property type="taxonomic scope" value="Eukaryota"/>
</dbReference>
<dbReference type="OrthoDB" id="1608002at2759"/>
<dbReference type="GO" id="GO:0000287">
    <property type="term" value="F:magnesium ion binding"/>
    <property type="evidence" value="ECO:0007669"/>
    <property type="project" value="InterPro"/>
</dbReference>
<protein>
    <recommendedName>
        <fullName evidence="3">inorganic diphosphatase</fullName>
        <ecNumber evidence="3">3.6.1.1</ecNumber>
    </recommendedName>
    <alternativeName>
        <fullName evidence="7">Pyrophosphate phospho-hydrolase</fullName>
    </alternativeName>
</protein>
<name>A7TRB9_VANPO</name>
<organism evidence="9">
    <name type="scientific">Vanderwaltozyma polyspora (strain ATCC 22028 / DSM 70294 / BCRC 21397 / CBS 2163 / NBRC 10782 / NRRL Y-8283 / UCD 57-17)</name>
    <name type="common">Kluyveromyces polysporus</name>
    <dbReference type="NCBI Taxonomy" id="436907"/>
    <lineage>
        <taxon>Eukaryota</taxon>
        <taxon>Fungi</taxon>
        <taxon>Dikarya</taxon>
        <taxon>Ascomycota</taxon>
        <taxon>Saccharomycotina</taxon>
        <taxon>Saccharomycetes</taxon>
        <taxon>Saccharomycetales</taxon>
        <taxon>Saccharomycetaceae</taxon>
        <taxon>Vanderwaltozyma</taxon>
    </lineage>
</organism>
<dbReference type="OMA" id="KEVDRWH"/>
<dbReference type="EMBL" id="DS480475">
    <property type="protein sequence ID" value="EDO15187.1"/>
    <property type="molecule type" value="Genomic_DNA"/>
</dbReference>
<sequence length="297" mass="33890">MFRGSAVMKRLLQAKQILSPERNFHSASVGTKYTSDYKKYLKLPNGEIGSYFHDVPLNLNESEGTVQMVTEVTRWSNAKFEISKEDKYNPIVQDVKNGQVRFVKNLFPFKGYIHNYGAIPQTWEDSTEFSKINGTESLKGDNDPLDCCEIGSELMETGQISTVKVLGSLALIDDGELDWKVIVINVNDTLAPKLNNIRDVDIYFPGLLDSTRTWFRNYKIPDGKPANEFAFDGQYKDKDETIEIIKECYESWKRLESGMVKTQDTPLLDRAGSGVSIEHEEKEPARIPSSIDKWYYL</sequence>
<evidence type="ECO:0000256" key="4">
    <source>
        <dbReference type="ARBA" id="ARBA00022723"/>
    </source>
</evidence>
<comment type="cofactor">
    <cofactor evidence="1">
        <name>Mg(2+)</name>
        <dbReference type="ChEBI" id="CHEBI:18420"/>
    </cofactor>
</comment>
<evidence type="ECO:0000256" key="1">
    <source>
        <dbReference type="ARBA" id="ARBA00001946"/>
    </source>
</evidence>
<proteinExistence type="inferred from homology"/>
<dbReference type="EC" id="3.6.1.1" evidence="3"/>
<evidence type="ECO:0000256" key="2">
    <source>
        <dbReference type="ARBA" id="ARBA00006220"/>
    </source>
</evidence>
<dbReference type="Pfam" id="PF00719">
    <property type="entry name" value="Pyrophosphatase"/>
    <property type="match status" value="1"/>
</dbReference>
<dbReference type="GO" id="GO:0006796">
    <property type="term" value="P:phosphate-containing compound metabolic process"/>
    <property type="evidence" value="ECO:0007669"/>
    <property type="project" value="InterPro"/>
</dbReference>
<evidence type="ECO:0000256" key="7">
    <source>
        <dbReference type="ARBA" id="ARBA00032535"/>
    </source>
</evidence>